<comment type="caution">
    <text evidence="3">The sequence shown here is derived from an EMBL/GenBank/DDBJ whole genome shotgun (WGS) entry which is preliminary data.</text>
</comment>
<protein>
    <submittedName>
        <fullName evidence="3">Uncharacterized protein</fullName>
    </submittedName>
</protein>
<evidence type="ECO:0000313" key="3">
    <source>
        <dbReference type="EMBL" id="TRU49817.1"/>
    </source>
</evidence>
<keyword evidence="1" id="KW-0175">Coiled coil</keyword>
<feature type="region of interest" description="Disordered" evidence="2">
    <location>
        <begin position="203"/>
        <end position="227"/>
    </location>
</feature>
<dbReference type="EMBL" id="SFBF01000129">
    <property type="protein sequence ID" value="TRU49817.1"/>
    <property type="molecule type" value="Genomic_DNA"/>
</dbReference>
<gene>
    <name evidence="3" type="ORF">EWV91_07030</name>
</gene>
<accession>A0A552FT70</accession>
<feature type="compositionally biased region" description="Basic and acidic residues" evidence="2">
    <location>
        <begin position="214"/>
        <end position="225"/>
    </location>
</feature>
<dbReference type="AlphaFoldDB" id="A0A552FT70"/>
<evidence type="ECO:0000256" key="2">
    <source>
        <dbReference type="SAM" id="MobiDB-lite"/>
    </source>
</evidence>
<name>A0A552FT70_MICAE</name>
<feature type="compositionally biased region" description="Low complexity" evidence="2">
    <location>
        <begin position="203"/>
        <end position="213"/>
    </location>
</feature>
<dbReference type="Proteomes" id="UP000320293">
    <property type="component" value="Unassembled WGS sequence"/>
</dbReference>
<evidence type="ECO:0000256" key="1">
    <source>
        <dbReference type="SAM" id="Coils"/>
    </source>
</evidence>
<organism evidence="3 4">
    <name type="scientific">Microcystis aeruginosa Ma_QC_Ca_00000000_S207</name>
    <dbReference type="NCBI Taxonomy" id="2486251"/>
    <lineage>
        <taxon>Bacteria</taxon>
        <taxon>Bacillati</taxon>
        <taxon>Cyanobacteriota</taxon>
        <taxon>Cyanophyceae</taxon>
        <taxon>Oscillatoriophycideae</taxon>
        <taxon>Chroococcales</taxon>
        <taxon>Microcystaceae</taxon>
        <taxon>Microcystis</taxon>
    </lineage>
</organism>
<proteinExistence type="predicted"/>
<feature type="coiled-coil region" evidence="1">
    <location>
        <begin position="112"/>
        <end position="153"/>
    </location>
</feature>
<reference evidence="3 4" key="1">
    <citation type="submission" date="2019-01" db="EMBL/GenBank/DDBJ databases">
        <title>Coherence of Microcystis species and biogeography revealed through population genomics.</title>
        <authorList>
            <person name="Perez-Carrascal O.M."/>
            <person name="Terrat Y."/>
            <person name="Giani A."/>
            <person name="Fortin N."/>
            <person name="Tromas N."/>
            <person name="Shapiro B.J."/>
        </authorList>
    </citation>
    <scope>NUCLEOTIDE SEQUENCE [LARGE SCALE GENOMIC DNA]</scope>
    <source>
        <strain evidence="3">Ma_QC_Ca_00000000_S207</strain>
    </source>
</reference>
<evidence type="ECO:0000313" key="4">
    <source>
        <dbReference type="Proteomes" id="UP000320293"/>
    </source>
</evidence>
<sequence>MEINTQKYDPQKIERLKQFLEKQAAKGQARYYEIYVDNLKAVPRTTDITDFDSYTEFLDEQTEKIKVKIYSTSPTSAHHDLHVFIMHVAEQAKEQGLSGIEIKSEINKEVSLARERWEAEQVKKELGETQKQLEQAEQYIEKLEGKLEEASSKRKLGDVQWGEVASIALEGVMRRNAHLLAAIPGAEGLAGVIQQDTLQKMNAAASESQAETETSFKKKEQRPELSEQQQEYLRFLEQLEERFEPQEMQQVMHILNSLAADAALIEPVAALLEKQPQQTTMKEEVTPQM</sequence>